<dbReference type="GO" id="GO:0008757">
    <property type="term" value="F:S-adenosylmethionine-dependent methyltransferase activity"/>
    <property type="evidence" value="ECO:0007669"/>
    <property type="project" value="InterPro"/>
</dbReference>
<keyword evidence="3 7" id="KW-0489">Methyltransferase</keyword>
<dbReference type="SUPFAM" id="SSF53335">
    <property type="entry name" value="S-adenosyl-L-methionine-dependent methyltransferases"/>
    <property type="match status" value="1"/>
</dbReference>
<evidence type="ECO:0000256" key="4">
    <source>
        <dbReference type="ARBA" id="ARBA00022679"/>
    </source>
</evidence>
<evidence type="ECO:0000256" key="5">
    <source>
        <dbReference type="ARBA" id="ARBA00022691"/>
    </source>
</evidence>
<dbReference type="GO" id="GO:0006364">
    <property type="term" value="P:rRNA processing"/>
    <property type="evidence" value="ECO:0007669"/>
    <property type="project" value="UniProtKB-KW"/>
</dbReference>
<dbReference type="PANTHER" id="PTHR47816:SF4">
    <property type="entry name" value="RIBOSOMAL RNA SMALL SUBUNIT METHYLTRANSFERASE C"/>
    <property type="match status" value="1"/>
</dbReference>
<accession>A0A239I5R1</accession>
<dbReference type="InterPro" id="IPR002052">
    <property type="entry name" value="DNA_methylase_N6_adenine_CS"/>
</dbReference>
<proteinExistence type="predicted"/>
<dbReference type="CDD" id="cd02440">
    <property type="entry name" value="AdoMet_MTases"/>
    <property type="match status" value="1"/>
</dbReference>
<dbReference type="GO" id="GO:0008170">
    <property type="term" value="F:N-methyltransferase activity"/>
    <property type="evidence" value="ECO:0007669"/>
    <property type="project" value="UniProtKB-ARBA"/>
</dbReference>
<evidence type="ECO:0000259" key="6">
    <source>
        <dbReference type="Pfam" id="PF05175"/>
    </source>
</evidence>
<evidence type="ECO:0000256" key="1">
    <source>
        <dbReference type="ARBA" id="ARBA00022490"/>
    </source>
</evidence>
<evidence type="ECO:0000256" key="2">
    <source>
        <dbReference type="ARBA" id="ARBA00022552"/>
    </source>
</evidence>
<dbReference type="EMBL" id="FZOY01000004">
    <property type="protein sequence ID" value="SNS87674.1"/>
    <property type="molecule type" value="Genomic_DNA"/>
</dbReference>
<dbReference type="OrthoDB" id="9816072at2"/>
<dbReference type="AlphaFoldDB" id="A0A239I5R1"/>
<keyword evidence="1" id="KW-0963">Cytoplasm</keyword>
<organism evidence="7 8">
    <name type="scientific">Tropicimonas sediminicola</name>
    <dbReference type="NCBI Taxonomy" id="1031541"/>
    <lineage>
        <taxon>Bacteria</taxon>
        <taxon>Pseudomonadati</taxon>
        <taxon>Pseudomonadota</taxon>
        <taxon>Alphaproteobacteria</taxon>
        <taxon>Rhodobacterales</taxon>
        <taxon>Roseobacteraceae</taxon>
        <taxon>Tropicimonas</taxon>
    </lineage>
</organism>
<gene>
    <name evidence="7" type="ORF">SAMN05421757_104164</name>
</gene>
<dbReference type="InterPro" id="IPR007848">
    <property type="entry name" value="Small_mtfrase_dom"/>
</dbReference>
<dbReference type="Gene3D" id="3.40.50.150">
    <property type="entry name" value="Vaccinia Virus protein VP39"/>
    <property type="match status" value="1"/>
</dbReference>
<dbReference type="InterPro" id="IPR029063">
    <property type="entry name" value="SAM-dependent_MTases_sf"/>
</dbReference>
<dbReference type="PROSITE" id="PS00092">
    <property type="entry name" value="N6_MTASE"/>
    <property type="match status" value="1"/>
</dbReference>
<dbReference type="GO" id="GO:0003676">
    <property type="term" value="F:nucleic acid binding"/>
    <property type="evidence" value="ECO:0007669"/>
    <property type="project" value="InterPro"/>
</dbReference>
<evidence type="ECO:0000256" key="3">
    <source>
        <dbReference type="ARBA" id="ARBA00022603"/>
    </source>
</evidence>
<name>A0A239I5R1_9RHOB</name>
<protein>
    <submittedName>
        <fullName evidence="7">16S rRNA m(2)G 1207 methyltransferase</fullName>
    </submittedName>
</protein>
<sequence>MSDSRLSLALQSGAIHLPPSGTIAVFRPRETADLSALPRERVQIVQGSRPDHDAWLQRGYRVGTAAPEDFAAALVMVPRAKAEARALVARASAQGGSVIVDGQKTDGIDSLLREIRARAEVSAPFAKAHGKVFQFQAAPGTFADWDLPLVQTLPSGWVTAPGVFSADGPDPASVALAEALPEKLPGRVADLGAGWGYLAFHVLERRGVTECALVEAEHAALEAARMNIRDERAQFHWADATTWTDAGAFDHVVMNPPFHKGREADPSLGAAFIASAARLLAPHGTLWMVANRHLPYEAPLQAAFRETRELAGPPSFKLFAARRPQGQSATRSRR</sequence>
<dbReference type="InterPro" id="IPR046977">
    <property type="entry name" value="RsmC/RlmG"/>
</dbReference>
<keyword evidence="2" id="KW-0698">rRNA processing</keyword>
<dbReference type="PANTHER" id="PTHR47816">
    <property type="entry name" value="RIBOSOMAL RNA SMALL SUBUNIT METHYLTRANSFERASE C"/>
    <property type="match status" value="1"/>
</dbReference>
<reference evidence="7 8" key="1">
    <citation type="submission" date="2017-06" db="EMBL/GenBank/DDBJ databases">
        <authorList>
            <person name="Kim H.J."/>
            <person name="Triplett B.A."/>
        </authorList>
    </citation>
    <scope>NUCLEOTIDE SEQUENCE [LARGE SCALE GENOMIC DNA]</scope>
    <source>
        <strain evidence="7 8">DSM 29339</strain>
    </source>
</reference>
<evidence type="ECO:0000313" key="8">
    <source>
        <dbReference type="Proteomes" id="UP000198426"/>
    </source>
</evidence>
<dbReference type="RefSeq" id="WP_089233256.1">
    <property type="nucleotide sequence ID" value="NZ_FZOY01000004.1"/>
</dbReference>
<keyword evidence="4 7" id="KW-0808">Transferase</keyword>
<keyword evidence="5" id="KW-0949">S-adenosyl-L-methionine</keyword>
<dbReference type="GO" id="GO:0032259">
    <property type="term" value="P:methylation"/>
    <property type="evidence" value="ECO:0007669"/>
    <property type="project" value="UniProtKB-KW"/>
</dbReference>
<evidence type="ECO:0000313" key="7">
    <source>
        <dbReference type="EMBL" id="SNS87674.1"/>
    </source>
</evidence>
<dbReference type="Proteomes" id="UP000198426">
    <property type="component" value="Unassembled WGS sequence"/>
</dbReference>
<dbReference type="Pfam" id="PF05175">
    <property type="entry name" value="MTS"/>
    <property type="match status" value="1"/>
</dbReference>
<feature type="domain" description="Methyltransferase small" evidence="6">
    <location>
        <begin position="158"/>
        <end position="319"/>
    </location>
</feature>
<keyword evidence="8" id="KW-1185">Reference proteome</keyword>